<organism evidence="1 2">
    <name type="scientific">Rhodococcus pseudokoreensis</name>
    <dbReference type="NCBI Taxonomy" id="2811421"/>
    <lineage>
        <taxon>Bacteria</taxon>
        <taxon>Bacillati</taxon>
        <taxon>Actinomycetota</taxon>
        <taxon>Actinomycetes</taxon>
        <taxon>Mycobacteriales</taxon>
        <taxon>Nocardiaceae</taxon>
        <taxon>Rhodococcus</taxon>
    </lineage>
</organism>
<dbReference type="InterPro" id="IPR027417">
    <property type="entry name" value="P-loop_NTPase"/>
</dbReference>
<dbReference type="RefSeq" id="WP_206003880.1">
    <property type="nucleotide sequence ID" value="NZ_CP070614.1"/>
</dbReference>
<reference evidence="1 2" key="2">
    <citation type="journal article" date="2022" name="Arch. Microbiol.">
        <title>Rhodococcus pseudokoreensis sp. nov. isolated from the rhizosphere of young M26 apple rootstocks.</title>
        <authorList>
            <person name="Kampfer P."/>
            <person name="Glaeser S.P."/>
            <person name="Blom J."/>
            <person name="Wolf J."/>
            <person name="Benning S."/>
            <person name="Schloter M."/>
            <person name="Neumann-Schaal M."/>
        </authorList>
    </citation>
    <scope>NUCLEOTIDE SEQUENCE [LARGE SCALE GENOMIC DNA]</scope>
    <source>
        <strain evidence="1 2">R79</strain>
    </source>
</reference>
<keyword evidence="2" id="KW-1185">Reference proteome</keyword>
<gene>
    <name evidence="1" type="ORF">JWS13_00040</name>
</gene>
<dbReference type="SUPFAM" id="SSF52540">
    <property type="entry name" value="P-loop containing nucleoside triphosphate hydrolases"/>
    <property type="match status" value="1"/>
</dbReference>
<evidence type="ECO:0000313" key="1">
    <source>
        <dbReference type="EMBL" id="QSE87142.1"/>
    </source>
</evidence>
<evidence type="ECO:0000313" key="2">
    <source>
        <dbReference type="Proteomes" id="UP000662986"/>
    </source>
</evidence>
<name>A0A974VXS8_9NOCA</name>
<dbReference type="Proteomes" id="UP000662986">
    <property type="component" value="Plasmid unnamed5"/>
</dbReference>
<evidence type="ECO:0008006" key="3">
    <source>
        <dbReference type="Google" id="ProtNLM"/>
    </source>
</evidence>
<sequence length="283" mass="29951">MFFALTSASGAPGVSTTALGLALSSPSDRVLFVEADPVGSSPVHAGYLQSAREAFDRRADRSLINLVDPTRRGQISSAFAEQAVPLPGSDVWVIPGLKRTIQADAMTSTWAPLGAHLSGLSRRGATVIVDAGRLGHRSGPDDLIRQADLIAIVTRPTLTALSALHGSLEVLRARLEATKAPAAIGLILIGNSPYTAAEVSKTVNLDVITTIPDSPLHAKVFSEGAELTAFRRTRSTYLRALRNSWPRLGSYIDGHRPEWVNAPRYTPALTTISASPLPGGIHA</sequence>
<dbReference type="EMBL" id="CP070614">
    <property type="protein sequence ID" value="QSE87142.1"/>
    <property type="molecule type" value="Genomic_DNA"/>
</dbReference>
<reference evidence="1 2" key="1">
    <citation type="journal article" date="2021" name="Microbiol. Resour. Announc.">
        <title>Complete Genome Sequences of Two Rhodococcus sp. Strains with Large and Linear Chromosomes, Isolated from Apple Rhizosphere.</title>
        <authorList>
            <person name="Benning S."/>
            <person name="Brugnone N."/>
            <person name="Siani R."/>
            <person name="Kublik S."/>
            <person name="Schloter M."/>
            <person name="Rad V."/>
        </authorList>
    </citation>
    <scope>NUCLEOTIDE SEQUENCE [LARGE SCALE GENOMIC DNA]</scope>
    <source>
        <strain evidence="1 2">R79</strain>
    </source>
</reference>
<keyword evidence="1" id="KW-0614">Plasmid</keyword>
<proteinExistence type="predicted"/>
<accession>A0A974VXS8</accession>
<protein>
    <recommendedName>
        <fullName evidence="3">MinD-like ATPase involved in chromosome partitioning or flagellar assembly</fullName>
    </recommendedName>
</protein>
<geneLocation type="plasmid" evidence="1 2">
    <name>unnamed5</name>
</geneLocation>
<dbReference type="Gene3D" id="3.40.50.300">
    <property type="entry name" value="P-loop containing nucleotide triphosphate hydrolases"/>
    <property type="match status" value="1"/>
</dbReference>